<accession>U6RRC0</accession>
<dbReference type="HOGENOM" id="CLU_153862_0_0_10"/>
<feature type="transmembrane region" description="Helical" evidence="1">
    <location>
        <begin position="66"/>
        <end position="88"/>
    </location>
</feature>
<dbReference type="PATRIC" id="fig|1121098.3.peg.566"/>
<dbReference type="Pfam" id="PF19762">
    <property type="entry name" value="DUF6249"/>
    <property type="match status" value="1"/>
</dbReference>
<evidence type="ECO:0000256" key="1">
    <source>
        <dbReference type="SAM" id="Phobius"/>
    </source>
</evidence>
<proteinExistence type="predicted"/>
<feature type="domain" description="DUF6249" evidence="2">
    <location>
        <begin position="9"/>
        <end position="128"/>
    </location>
</feature>
<dbReference type="AlphaFoldDB" id="U6RRC0"/>
<gene>
    <name evidence="3" type="ORF">HMPREF1534_00555</name>
</gene>
<name>U6RRC0_9BACT</name>
<reference evidence="3 4" key="1">
    <citation type="submission" date="2013-04" db="EMBL/GenBank/DDBJ databases">
        <title>The Genome Sequence of Bacteroides massiliensis DSM 17679.</title>
        <authorList>
            <consortium name="The Broad Institute Genomics Platform"/>
            <person name="Earl A."/>
            <person name="Ward D."/>
            <person name="Feldgarden M."/>
            <person name="Gevers D."/>
            <person name="Martens E."/>
            <person name="Fenner L."/>
            <person name="Roux V."/>
            <person name="Mallet M.N."/>
            <person name="Raoult D."/>
            <person name="Walker B."/>
            <person name="Young S."/>
            <person name="Zeng Q."/>
            <person name="Gargeya S."/>
            <person name="Fitzgerald M."/>
            <person name="Haas B."/>
            <person name="Abouelleil A."/>
            <person name="Allen A.W."/>
            <person name="Alvarado L."/>
            <person name="Arachchi H.M."/>
            <person name="Berlin A.M."/>
            <person name="Chapman S.B."/>
            <person name="Gainer-Dewar J."/>
            <person name="Goldberg J."/>
            <person name="Griggs A."/>
            <person name="Gujja S."/>
            <person name="Hansen M."/>
            <person name="Howarth C."/>
            <person name="Imamovic A."/>
            <person name="Ireland A."/>
            <person name="Larimer J."/>
            <person name="McCowan C."/>
            <person name="Murphy C."/>
            <person name="Pearson M."/>
            <person name="Poon T.W."/>
            <person name="Priest M."/>
            <person name="Roberts A."/>
            <person name="Saif S."/>
            <person name="Shea T."/>
            <person name="Sisk P."/>
            <person name="Sykes S."/>
            <person name="Wortman J."/>
            <person name="Nusbaum C."/>
            <person name="Birren B."/>
        </authorList>
    </citation>
    <scope>NUCLEOTIDE SEQUENCE [LARGE SCALE GENOMIC DNA]</scope>
    <source>
        <strain evidence="4">B84634 / Timone 84634 / DSM 17679 / JCM 13223</strain>
    </source>
</reference>
<keyword evidence="1" id="KW-0812">Transmembrane</keyword>
<dbReference type="STRING" id="1121098.HMPREF1534_00555"/>
<evidence type="ECO:0000259" key="2">
    <source>
        <dbReference type="Pfam" id="PF19762"/>
    </source>
</evidence>
<dbReference type="Proteomes" id="UP000017831">
    <property type="component" value="Unassembled WGS sequence"/>
</dbReference>
<comment type="caution">
    <text evidence="3">The sequence shown here is derived from an EMBL/GenBank/DDBJ whole genome shotgun (WGS) entry which is preliminary data.</text>
</comment>
<dbReference type="GeneID" id="60063383"/>
<keyword evidence="1" id="KW-1133">Transmembrane helix</keyword>
<dbReference type="eggNOG" id="ENOG50339FT">
    <property type="taxonomic scope" value="Bacteria"/>
</dbReference>
<dbReference type="RefSeq" id="WP_005936782.1">
    <property type="nucleotide sequence ID" value="NZ_KB890320.1"/>
</dbReference>
<evidence type="ECO:0000313" key="3">
    <source>
        <dbReference type="EMBL" id="EOA57788.1"/>
    </source>
</evidence>
<keyword evidence="4" id="KW-1185">Reference proteome</keyword>
<dbReference type="EMBL" id="AQHY01000007">
    <property type="protein sequence ID" value="EOA57788.1"/>
    <property type="molecule type" value="Genomic_DNA"/>
</dbReference>
<feature type="transmembrane region" description="Helical" evidence="1">
    <location>
        <begin position="6"/>
        <end position="27"/>
    </location>
</feature>
<organism evidence="3 4">
    <name type="scientific">Phocaeicola massiliensis B84634 = Timone 84634 = DSM 17679 = JCM 13223</name>
    <dbReference type="NCBI Taxonomy" id="1121098"/>
    <lineage>
        <taxon>Bacteria</taxon>
        <taxon>Pseudomonadati</taxon>
        <taxon>Bacteroidota</taxon>
        <taxon>Bacteroidia</taxon>
        <taxon>Bacteroidales</taxon>
        <taxon>Bacteroidaceae</taxon>
        <taxon>Phocaeicola</taxon>
    </lineage>
</organism>
<protein>
    <recommendedName>
        <fullName evidence="2">DUF6249 domain-containing protein</fullName>
    </recommendedName>
</protein>
<dbReference type="InterPro" id="IPR046216">
    <property type="entry name" value="DUF6249"/>
</dbReference>
<keyword evidence="1" id="KW-0472">Membrane</keyword>
<evidence type="ECO:0000313" key="4">
    <source>
        <dbReference type="Proteomes" id="UP000017831"/>
    </source>
</evidence>
<sequence>MMDFIMVPTILAIITLGIYKLFELFVCKKERLTIIEKMGEKFTPDMLEHKINFSSIGNFSFSALKLGCLLTGMGLGLLVGYVICAATINGYTGTVDIGYRMNDVASLIYGACVLLLGGVGLLVAFVVEMNMNKK</sequence>
<feature type="transmembrane region" description="Helical" evidence="1">
    <location>
        <begin position="108"/>
        <end position="127"/>
    </location>
</feature>
<dbReference type="OrthoDB" id="1050129at2"/>